<evidence type="ECO:0000313" key="3">
    <source>
        <dbReference type="Proteomes" id="UP000014923"/>
    </source>
</evidence>
<protein>
    <submittedName>
        <fullName evidence="2">Uncharacterized protein</fullName>
    </submittedName>
</protein>
<dbReference type="HOGENOM" id="CLU_219830_0_0_9"/>
<keyword evidence="1" id="KW-1133">Transmembrane helix</keyword>
<gene>
    <name evidence="2" type="ORF">TCEL_00608</name>
</gene>
<accession>R7RQV1</accession>
<dbReference type="Proteomes" id="UP000014923">
    <property type="component" value="Unassembled WGS sequence"/>
</dbReference>
<keyword evidence="1" id="KW-0812">Transmembrane</keyword>
<reference evidence="2" key="1">
    <citation type="submission" date="2013-03" db="EMBL/GenBank/DDBJ databases">
        <title>Draft genome sequence of the hydrogen-ethanol-producing anaerobic alkalithermophilic Caloramator celere.</title>
        <authorList>
            <person name="Ciranna A."/>
            <person name="Larjo A."/>
            <person name="Kivisto A."/>
            <person name="Santala V."/>
            <person name="Roos C."/>
            <person name="Karp M."/>
        </authorList>
    </citation>
    <scope>NUCLEOTIDE SEQUENCE [LARGE SCALE GENOMIC DNA]</scope>
    <source>
        <strain evidence="2">DSM 8682</strain>
    </source>
</reference>
<dbReference type="eggNOG" id="ENOG502ZREJ">
    <property type="taxonomic scope" value="Bacteria"/>
</dbReference>
<name>R7RQV1_9CLOT</name>
<evidence type="ECO:0000313" key="2">
    <source>
        <dbReference type="EMBL" id="CDF58562.1"/>
    </source>
</evidence>
<dbReference type="EMBL" id="CAVN010000097">
    <property type="protein sequence ID" value="CDF58562.1"/>
    <property type="molecule type" value="Genomic_DNA"/>
</dbReference>
<sequence>MYNLTPNIGWGWWLLLHIIAIPLLLYWGASMRRNRELE</sequence>
<proteinExistence type="predicted"/>
<dbReference type="AlphaFoldDB" id="R7RQV1"/>
<organism evidence="2 3">
    <name type="scientific">Thermobrachium celere DSM 8682</name>
    <dbReference type="NCBI Taxonomy" id="941824"/>
    <lineage>
        <taxon>Bacteria</taxon>
        <taxon>Bacillati</taxon>
        <taxon>Bacillota</taxon>
        <taxon>Clostridia</taxon>
        <taxon>Eubacteriales</taxon>
        <taxon>Clostridiaceae</taxon>
        <taxon>Thermobrachium</taxon>
    </lineage>
</organism>
<evidence type="ECO:0000256" key="1">
    <source>
        <dbReference type="SAM" id="Phobius"/>
    </source>
</evidence>
<keyword evidence="3" id="KW-1185">Reference proteome</keyword>
<comment type="caution">
    <text evidence="2">The sequence shown here is derived from an EMBL/GenBank/DDBJ whole genome shotgun (WGS) entry which is preliminary data.</text>
</comment>
<keyword evidence="1" id="KW-0472">Membrane</keyword>
<feature type="transmembrane region" description="Helical" evidence="1">
    <location>
        <begin position="12"/>
        <end position="29"/>
    </location>
</feature>